<feature type="compositionally biased region" description="Basic and acidic residues" evidence="1">
    <location>
        <begin position="1"/>
        <end position="20"/>
    </location>
</feature>
<evidence type="ECO:0000313" key="2">
    <source>
        <dbReference type="EMBL" id="TKX19867.1"/>
    </source>
</evidence>
<evidence type="ECO:0000256" key="1">
    <source>
        <dbReference type="SAM" id="MobiDB-lite"/>
    </source>
</evidence>
<gene>
    <name evidence="2" type="ORF">C1H76_8065</name>
</gene>
<name>A0A4U7AXP2_9PEZI</name>
<evidence type="ECO:0000313" key="3">
    <source>
        <dbReference type="Proteomes" id="UP000308133"/>
    </source>
</evidence>
<accession>A0A4U7AXP2</accession>
<dbReference type="Proteomes" id="UP000308133">
    <property type="component" value="Unassembled WGS sequence"/>
</dbReference>
<feature type="region of interest" description="Disordered" evidence="1">
    <location>
        <begin position="1"/>
        <end position="24"/>
    </location>
</feature>
<organism evidence="2 3">
    <name type="scientific">Elsinoe australis</name>
    <dbReference type="NCBI Taxonomy" id="40998"/>
    <lineage>
        <taxon>Eukaryota</taxon>
        <taxon>Fungi</taxon>
        <taxon>Dikarya</taxon>
        <taxon>Ascomycota</taxon>
        <taxon>Pezizomycotina</taxon>
        <taxon>Dothideomycetes</taxon>
        <taxon>Dothideomycetidae</taxon>
        <taxon>Myriangiales</taxon>
        <taxon>Elsinoaceae</taxon>
        <taxon>Elsinoe</taxon>
    </lineage>
</organism>
<proteinExistence type="predicted"/>
<dbReference type="EMBL" id="PTQR01000106">
    <property type="protein sequence ID" value="TKX19867.1"/>
    <property type="molecule type" value="Genomic_DNA"/>
</dbReference>
<comment type="caution">
    <text evidence="2">The sequence shown here is derived from an EMBL/GenBank/DDBJ whole genome shotgun (WGS) entry which is preliminary data.</text>
</comment>
<reference evidence="2 3" key="1">
    <citation type="submission" date="2018-02" db="EMBL/GenBank/DDBJ databases">
        <title>Draft genome sequences of Elsinoe sp., causing black scab on jojoba.</title>
        <authorList>
            <person name="Stodart B."/>
            <person name="Jeffress S."/>
            <person name="Ash G."/>
            <person name="Arun Chinnappa K."/>
        </authorList>
    </citation>
    <scope>NUCLEOTIDE SEQUENCE [LARGE SCALE GENOMIC DNA]</scope>
    <source>
        <strain evidence="2 3">Hillstone_2</strain>
    </source>
</reference>
<protein>
    <submittedName>
        <fullName evidence="2">Uncharacterized protein</fullName>
    </submittedName>
</protein>
<sequence>MSQAKEKETAESRTPHKDSHPGYTPNRLGPELYLFAAVFPVLSFQRLICFHGRIHRGSI</sequence>
<dbReference type="AlphaFoldDB" id="A0A4U7AXP2"/>